<dbReference type="InterPro" id="IPR016024">
    <property type="entry name" value="ARM-type_fold"/>
</dbReference>
<dbReference type="Gene3D" id="1.25.10.10">
    <property type="entry name" value="Leucine-rich Repeat Variant"/>
    <property type="match status" value="2"/>
</dbReference>
<organism evidence="1 2">
    <name type="scientific">Actinomadura vinacea</name>
    <dbReference type="NCBI Taxonomy" id="115336"/>
    <lineage>
        <taxon>Bacteria</taxon>
        <taxon>Bacillati</taxon>
        <taxon>Actinomycetota</taxon>
        <taxon>Actinomycetes</taxon>
        <taxon>Streptosporangiales</taxon>
        <taxon>Thermomonosporaceae</taxon>
        <taxon>Actinomadura</taxon>
    </lineage>
</organism>
<gene>
    <name evidence="1" type="ORF">GCM10010191_78330</name>
</gene>
<evidence type="ECO:0000313" key="1">
    <source>
        <dbReference type="EMBL" id="GAA2449147.1"/>
    </source>
</evidence>
<evidence type="ECO:0008006" key="3">
    <source>
        <dbReference type="Google" id="ProtNLM"/>
    </source>
</evidence>
<proteinExistence type="predicted"/>
<sequence>MRETAKDPGLVPPVLYLLEDADVEERGTPGIAVSAWAAEIAGGGDVRDADRRATALRARWAGTSGPAARLGVLLAIGEFARGCSAAVLPEILIWLRGLRDAGDDPHVRLAAAMALAHAVEAERAETARDHLAEAADVEVWRDVPWVGAMPDELVGVLGGTGAALVRWVGDALGVADRADLCSALAGHPDGDRRTGAVHVAAKLIARWRSPAVPLLPALAAWTRDPLVAVREYSTHILAALGEHADVLADRLDDHAALFPQLGYHIGDIAAWGLARQDDPRCVPHLVERLGGPELDRVLGSAESLSTKWLSSRRPGLGEALVLMRAHAGTFLPLIRARLTDCAPRAAAALLRVLEEWRDDAADALPEIMPLLETELHGAAVDALAATGAADAVPALERLARRPPDGLPAWAPGLSRLRDARAYWRLTGDPEHYLAALEAAFRPEHVQAQWRYFADLGPHAAAFAGRLRPLLRHRDVLKRVAAAYSLFRITGDPDEVRHVLWEAVHPIATRSHNSVTWSALHHLTEMGPAKPRMRPVLEDLLASDRRHCNNGGVEAIDEDAALREYAATLLAN</sequence>
<name>A0ABN3K4D9_9ACTN</name>
<protein>
    <recommendedName>
        <fullName evidence="3">HEAT repeat domain-containing protein</fullName>
    </recommendedName>
</protein>
<dbReference type="RefSeq" id="WP_344596142.1">
    <property type="nucleotide sequence ID" value="NZ_BAAARW010000037.1"/>
</dbReference>
<accession>A0ABN3K4D9</accession>
<dbReference type="EMBL" id="BAAARW010000037">
    <property type="protein sequence ID" value="GAA2449147.1"/>
    <property type="molecule type" value="Genomic_DNA"/>
</dbReference>
<dbReference type="Proteomes" id="UP001501231">
    <property type="component" value="Unassembled WGS sequence"/>
</dbReference>
<keyword evidence="2" id="KW-1185">Reference proteome</keyword>
<evidence type="ECO:0000313" key="2">
    <source>
        <dbReference type="Proteomes" id="UP001501231"/>
    </source>
</evidence>
<comment type="caution">
    <text evidence="1">The sequence shown here is derived from an EMBL/GenBank/DDBJ whole genome shotgun (WGS) entry which is preliminary data.</text>
</comment>
<dbReference type="InterPro" id="IPR011989">
    <property type="entry name" value="ARM-like"/>
</dbReference>
<reference evidence="1 2" key="1">
    <citation type="journal article" date="2019" name="Int. J. Syst. Evol. Microbiol.">
        <title>The Global Catalogue of Microorganisms (GCM) 10K type strain sequencing project: providing services to taxonomists for standard genome sequencing and annotation.</title>
        <authorList>
            <consortium name="The Broad Institute Genomics Platform"/>
            <consortium name="The Broad Institute Genome Sequencing Center for Infectious Disease"/>
            <person name="Wu L."/>
            <person name="Ma J."/>
        </authorList>
    </citation>
    <scope>NUCLEOTIDE SEQUENCE [LARGE SCALE GENOMIC DNA]</scope>
    <source>
        <strain evidence="1 2">JCM 3325</strain>
    </source>
</reference>
<dbReference type="SUPFAM" id="SSF48371">
    <property type="entry name" value="ARM repeat"/>
    <property type="match status" value="1"/>
</dbReference>